<dbReference type="EMBL" id="LAZR01003620">
    <property type="protein sequence ID" value="KKN16362.1"/>
    <property type="molecule type" value="Genomic_DNA"/>
</dbReference>
<proteinExistence type="predicted"/>
<reference evidence="1" key="1">
    <citation type="journal article" date="2015" name="Nature">
        <title>Complex archaea that bridge the gap between prokaryotes and eukaryotes.</title>
        <authorList>
            <person name="Spang A."/>
            <person name="Saw J.H."/>
            <person name="Jorgensen S.L."/>
            <person name="Zaremba-Niedzwiedzka K."/>
            <person name="Martijn J."/>
            <person name="Lind A.E."/>
            <person name="van Eijk R."/>
            <person name="Schleper C."/>
            <person name="Guy L."/>
            <person name="Ettema T.J."/>
        </authorList>
    </citation>
    <scope>NUCLEOTIDE SEQUENCE</scope>
</reference>
<protein>
    <submittedName>
        <fullName evidence="1">Uncharacterized protein</fullName>
    </submittedName>
</protein>
<dbReference type="AlphaFoldDB" id="A0A0F9NWA8"/>
<evidence type="ECO:0000313" key="1">
    <source>
        <dbReference type="EMBL" id="KKN16362.1"/>
    </source>
</evidence>
<name>A0A0F9NWA8_9ZZZZ</name>
<organism evidence="1">
    <name type="scientific">marine sediment metagenome</name>
    <dbReference type="NCBI Taxonomy" id="412755"/>
    <lineage>
        <taxon>unclassified sequences</taxon>
        <taxon>metagenomes</taxon>
        <taxon>ecological metagenomes</taxon>
    </lineage>
</organism>
<comment type="caution">
    <text evidence="1">The sequence shown here is derived from an EMBL/GenBank/DDBJ whole genome shotgun (WGS) entry which is preliminary data.</text>
</comment>
<gene>
    <name evidence="1" type="ORF">LCGC14_0976570</name>
</gene>
<accession>A0A0F9NWA8</accession>
<sequence>MLCDQKWYEKHKDDYTEEEIAALGIEITVDKRKFPKIRQGDRKGKAAELLKLNKGRGNDGR</sequence>